<keyword evidence="2" id="KW-1185">Reference proteome</keyword>
<dbReference type="HOGENOM" id="CLU_2081283_0_0_9"/>
<reference evidence="1 2" key="1">
    <citation type="journal article" date="2014" name="Genome Announc.">
        <title>Draft genome sequences of the altered schaedler flora, a defined bacterial community from gnotobiotic mice.</title>
        <authorList>
            <person name="Wannemuehler M.J."/>
            <person name="Overstreet A.M."/>
            <person name="Ward D.V."/>
            <person name="Phillips G.J."/>
        </authorList>
    </citation>
    <scope>NUCLEOTIDE SEQUENCE [LARGE SCALE GENOMIC DNA]</scope>
    <source>
        <strain evidence="1 2">ASF492</strain>
    </source>
</reference>
<dbReference type="eggNOG" id="ENOG502ZRH1">
    <property type="taxonomic scope" value="Bacteria"/>
</dbReference>
<protein>
    <submittedName>
        <fullName evidence="1">Uncharacterized protein</fullName>
    </submittedName>
</protein>
<evidence type="ECO:0000313" key="2">
    <source>
        <dbReference type="Proteomes" id="UP000012589"/>
    </source>
</evidence>
<name>N2A3N3_9FIRM</name>
<comment type="caution">
    <text evidence="1">The sequence shown here is derived from an EMBL/GenBank/DDBJ whole genome shotgun (WGS) entry which is preliminary data.</text>
</comment>
<sequence length="117" mass="13908">MENILKNKYIIKDFSHKNLHALGFCHNKITSDCDRKYYSMRFPVVKYNSSASIEGEITIDTTDGSIFLNVYDLKGNYYTPFYNYEYGNFDDILKMIYKNINKQLKKCKIKKMRLKNS</sequence>
<dbReference type="AlphaFoldDB" id="N2A3N3"/>
<dbReference type="OrthoDB" id="9954427at2"/>
<proteinExistence type="predicted"/>
<evidence type="ECO:0000313" key="1">
    <source>
        <dbReference type="EMBL" id="EMZ21058.1"/>
    </source>
</evidence>
<organism evidence="1 2">
    <name type="scientific">Eubacterium plexicaudatum ASF492</name>
    <dbReference type="NCBI Taxonomy" id="1235802"/>
    <lineage>
        <taxon>Bacteria</taxon>
        <taxon>Bacillati</taxon>
        <taxon>Bacillota</taxon>
        <taxon>Clostridia</taxon>
        <taxon>Eubacteriales</taxon>
        <taxon>Eubacteriaceae</taxon>
        <taxon>Eubacterium</taxon>
    </lineage>
</organism>
<dbReference type="PATRIC" id="fig|1235802.3.peg.4901"/>
<dbReference type="Proteomes" id="UP000012589">
    <property type="component" value="Unassembled WGS sequence"/>
</dbReference>
<dbReference type="EMBL" id="AQFT01000136">
    <property type="protein sequence ID" value="EMZ21058.1"/>
    <property type="molecule type" value="Genomic_DNA"/>
</dbReference>
<accession>N2A3N3</accession>
<dbReference type="STRING" id="1235802.C823_04631"/>
<gene>
    <name evidence="1" type="ORF">C823_04631</name>
</gene>